<organism evidence="6 7">
    <name type="scientific">Roseateles subflavus</name>
    <dbReference type="NCBI Taxonomy" id="3053353"/>
    <lineage>
        <taxon>Bacteria</taxon>
        <taxon>Pseudomonadati</taxon>
        <taxon>Pseudomonadota</taxon>
        <taxon>Betaproteobacteria</taxon>
        <taxon>Burkholderiales</taxon>
        <taxon>Sphaerotilaceae</taxon>
        <taxon>Roseateles</taxon>
    </lineage>
</organism>
<evidence type="ECO:0000256" key="3">
    <source>
        <dbReference type="ARBA" id="ARBA00022741"/>
    </source>
</evidence>
<name>A0ABT7LHP9_9BURK</name>
<dbReference type="EMBL" id="JASVDS010000002">
    <property type="protein sequence ID" value="MDL5032392.1"/>
    <property type="molecule type" value="Genomic_DNA"/>
</dbReference>
<evidence type="ECO:0000259" key="5">
    <source>
        <dbReference type="PROSITE" id="PS50893"/>
    </source>
</evidence>
<protein>
    <submittedName>
        <fullName evidence="6">ABC transporter ATP-binding protein</fullName>
    </submittedName>
</protein>
<evidence type="ECO:0000313" key="6">
    <source>
        <dbReference type="EMBL" id="MDL5032392.1"/>
    </source>
</evidence>
<dbReference type="Gene3D" id="3.40.50.300">
    <property type="entry name" value="P-loop containing nucleotide triphosphate hydrolases"/>
    <property type="match status" value="1"/>
</dbReference>
<comment type="caution">
    <text evidence="6">The sequence shown here is derived from an EMBL/GenBank/DDBJ whole genome shotgun (WGS) entry which is preliminary data.</text>
</comment>
<dbReference type="InterPro" id="IPR032823">
    <property type="entry name" value="BCA_ABC_TP_C"/>
</dbReference>
<keyword evidence="3" id="KW-0547">Nucleotide-binding</keyword>
<dbReference type="InterPro" id="IPR027417">
    <property type="entry name" value="P-loop_NTPase"/>
</dbReference>
<dbReference type="InterPro" id="IPR051120">
    <property type="entry name" value="ABC_AA/LPS_Transport"/>
</dbReference>
<keyword evidence="1" id="KW-0813">Transport</keyword>
<keyword evidence="2" id="KW-0472">Membrane</keyword>
<keyword evidence="2" id="KW-1003">Cell membrane</keyword>
<dbReference type="PROSITE" id="PS50893">
    <property type="entry name" value="ABC_TRANSPORTER_2"/>
    <property type="match status" value="1"/>
</dbReference>
<evidence type="ECO:0000256" key="1">
    <source>
        <dbReference type="ARBA" id="ARBA00022448"/>
    </source>
</evidence>
<gene>
    <name evidence="6" type="ORF">QRD43_10810</name>
</gene>
<evidence type="ECO:0000256" key="4">
    <source>
        <dbReference type="ARBA" id="ARBA00022840"/>
    </source>
</evidence>
<reference evidence="6 7" key="1">
    <citation type="submission" date="2023-06" db="EMBL/GenBank/DDBJ databases">
        <title>Pelomonas sp. APW6 16S ribosomal RNA gene genome sequencing and assembly.</title>
        <authorList>
            <person name="Woo H."/>
        </authorList>
    </citation>
    <scope>NUCLEOTIDE SEQUENCE [LARGE SCALE GENOMIC DNA]</scope>
    <source>
        <strain evidence="6 7">APW6</strain>
    </source>
</reference>
<dbReference type="PANTHER" id="PTHR45772">
    <property type="entry name" value="CONSERVED COMPONENT OF ABC TRANSPORTER FOR NATURAL AMINO ACIDS-RELATED"/>
    <property type="match status" value="1"/>
</dbReference>
<dbReference type="GO" id="GO:0005524">
    <property type="term" value="F:ATP binding"/>
    <property type="evidence" value="ECO:0007669"/>
    <property type="project" value="UniProtKB-KW"/>
</dbReference>
<keyword evidence="7" id="KW-1185">Reference proteome</keyword>
<proteinExistence type="predicted"/>
<accession>A0ABT7LHP9</accession>
<dbReference type="SMART" id="SM00382">
    <property type="entry name" value="AAA"/>
    <property type="match status" value="1"/>
</dbReference>
<evidence type="ECO:0000313" key="7">
    <source>
        <dbReference type="Proteomes" id="UP001238603"/>
    </source>
</evidence>
<dbReference type="CDD" id="cd03219">
    <property type="entry name" value="ABC_Mj1267_LivG_branched"/>
    <property type="match status" value="1"/>
</dbReference>
<dbReference type="SUPFAM" id="SSF52540">
    <property type="entry name" value="P-loop containing nucleoside triphosphate hydrolases"/>
    <property type="match status" value="1"/>
</dbReference>
<dbReference type="InterPro" id="IPR003593">
    <property type="entry name" value="AAA+_ATPase"/>
</dbReference>
<feature type="domain" description="ABC transporter" evidence="5">
    <location>
        <begin position="5"/>
        <end position="246"/>
    </location>
</feature>
<dbReference type="InterPro" id="IPR003439">
    <property type="entry name" value="ABC_transporter-like_ATP-bd"/>
</dbReference>
<dbReference type="Proteomes" id="UP001238603">
    <property type="component" value="Unassembled WGS sequence"/>
</dbReference>
<dbReference type="Pfam" id="PF12399">
    <property type="entry name" value="BCA_ABC_TP_C"/>
    <property type="match status" value="1"/>
</dbReference>
<dbReference type="PANTHER" id="PTHR45772:SF2">
    <property type="entry name" value="ABC TRANSPORTER ATP-BINDING PROTEIN"/>
    <property type="match status" value="1"/>
</dbReference>
<dbReference type="Pfam" id="PF00005">
    <property type="entry name" value="ABC_tran"/>
    <property type="match status" value="1"/>
</dbReference>
<keyword evidence="4 6" id="KW-0067">ATP-binding</keyword>
<sequence>MAELLRVESLVKTFGALRATDEASFEVMEGEVHALIGPNGAGKTTLIHQIAGGLRPDGGRIHFRGQDLAPFGMAARVQAGLVRSHQITSIFARCSVLDNLVLAVQTRRGGAHQWWQARRHQIVVIAEAEALAQKVGLSAQLDRAAGSLSHAEQRQLEIGLALAAKPRLLLLDEPMAGMGPDESERMLELLQLLRLNMTLLLVEHDMDAVFRLATRISVLVGGRVIATGTPEQIRSHAGVREAYLGDEGPPHVTQEAAT</sequence>
<evidence type="ECO:0000256" key="2">
    <source>
        <dbReference type="ARBA" id="ARBA00022475"/>
    </source>
</evidence>